<dbReference type="PANTHER" id="PTHR31576:SF2">
    <property type="entry name" value="TATA BOX-BINDING PROTEIN-ASSOCIATED FACTOR RNA POLYMERASE I SUBUNIT B"/>
    <property type="match status" value="1"/>
</dbReference>
<sequence>MPVLGERCGHDGCRERRFWERADGFFYCKWGHRSNRIVTGDEQEGGNKKGEKVREKKDRDATQVNIHFKGREAFELYLQCYQLILRKQIWWLIQNKGMPTELETTARILWSLRLSSYESRLPHPPRTATTPTQSTPSSPSALSSPASSSPSHTPRTARTPSLHTTLPHLYLSLHLLSRPVPLSSLIAWAAHGHLPFFRARSLLPADMRARLPGSYQRLLEPWRVEPAVADGLWADVGALVAQMGEREGLRWGPWNWSVVLVRWMGRLGLPVEVWVGVRRLAERLGWGWGWEWKEYGERGGGRRRAKKGGKKEAKGKGKGKGKAREHEDAGDGRKTSSRSSVNYHDANDDDTDTDGNLANVPSAPPLLSLPEPRLAALLVVATKLLFPFDAPRTPRHPHTAAEPAAAILDWDAWASAAAAARRDEEARLRGKPEGRLGFRECVDAAEEDVLGWDQAQTADYLEWFEHVFCRGEGDGWAGDGGEWARYLADMFPVRGQGRQHPPSAPEVGPESCSQHPQPQPQSQSQPQPQSQSQTQSQSQAAQQQSRGGPDPAAPPGADAAELAARLLRAVHVSLKPQRVVSDAEAARLAASAARQERSPPRVRRPGEAYSVYRTVRDLKARGGTNAVAFFEEVARLAALDVGGTYASTFIAAGNTLAICQA</sequence>
<dbReference type="GO" id="GO:0042790">
    <property type="term" value="P:nucleolar large rRNA transcription by RNA polymerase I"/>
    <property type="evidence" value="ECO:0007669"/>
    <property type="project" value="TreeGrafter"/>
</dbReference>
<dbReference type="EMBL" id="MU001684">
    <property type="protein sequence ID" value="KAF2456106.1"/>
    <property type="molecule type" value="Genomic_DNA"/>
</dbReference>
<evidence type="ECO:0000259" key="12">
    <source>
        <dbReference type="Pfam" id="PF20645"/>
    </source>
</evidence>
<dbReference type="GO" id="GO:0008270">
    <property type="term" value="F:zinc ion binding"/>
    <property type="evidence" value="ECO:0007669"/>
    <property type="project" value="UniProtKB-KW"/>
</dbReference>
<evidence type="ECO:0000256" key="9">
    <source>
        <dbReference type="ARBA" id="ARBA00023242"/>
    </source>
</evidence>
<keyword evidence="5" id="KW-0862">Zinc</keyword>
<dbReference type="GO" id="GO:0001164">
    <property type="term" value="F:RNA polymerase I core promoter sequence-specific DNA binding"/>
    <property type="evidence" value="ECO:0007669"/>
    <property type="project" value="InterPro"/>
</dbReference>
<feature type="compositionally biased region" description="Basic and acidic residues" evidence="10">
    <location>
        <begin position="45"/>
        <end position="58"/>
    </location>
</feature>
<evidence type="ECO:0000256" key="6">
    <source>
        <dbReference type="ARBA" id="ARBA00023015"/>
    </source>
</evidence>
<comment type="similarity">
    <text evidence="2">Belongs to the RRN7/TAF1B family.</text>
</comment>
<evidence type="ECO:0000256" key="1">
    <source>
        <dbReference type="ARBA" id="ARBA00004604"/>
    </source>
</evidence>
<evidence type="ECO:0000256" key="10">
    <source>
        <dbReference type="SAM" id="MobiDB-lite"/>
    </source>
</evidence>
<proteinExistence type="inferred from homology"/>
<evidence type="ECO:0000256" key="5">
    <source>
        <dbReference type="ARBA" id="ARBA00022833"/>
    </source>
</evidence>
<evidence type="ECO:0008006" key="15">
    <source>
        <dbReference type="Google" id="ProtNLM"/>
    </source>
</evidence>
<dbReference type="Pfam" id="PF20645">
    <property type="entry name" value="Rrn7_cyclin_C"/>
    <property type="match status" value="1"/>
</dbReference>
<accession>A0A6A6NWJ2</accession>
<dbReference type="OrthoDB" id="428577at2759"/>
<dbReference type="InterPro" id="IPR048538">
    <property type="entry name" value="Rrn7_cyclin_C"/>
</dbReference>
<evidence type="ECO:0000256" key="4">
    <source>
        <dbReference type="ARBA" id="ARBA00022771"/>
    </source>
</evidence>
<dbReference type="AlphaFoldDB" id="A0A6A6NWJ2"/>
<keyword evidence="4" id="KW-0863">Zinc-finger</keyword>
<reference evidence="13" key="1">
    <citation type="journal article" date="2020" name="Stud. Mycol.">
        <title>101 Dothideomycetes genomes: a test case for predicting lifestyles and emergence of pathogens.</title>
        <authorList>
            <person name="Haridas S."/>
            <person name="Albert R."/>
            <person name="Binder M."/>
            <person name="Bloem J."/>
            <person name="Labutti K."/>
            <person name="Salamov A."/>
            <person name="Andreopoulos B."/>
            <person name="Baker S."/>
            <person name="Barry K."/>
            <person name="Bills G."/>
            <person name="Bluhm B."/>
            <person name="Cannon C."/>
            <person name="Castanera R."/>
            <person name="Culley D."/>
            <person name="Daum C."/>
            <person name="Ezra D."/>
            <person name="Gonzalez J."/>
            <person name="Henrissat B."/>
            <person name="Kuo A."/>
            <person name="Liang C."/>
            <person name="Lipzen A."/>
            <person name="Lutzoni F."/>
            <person name="Magnuson J."/>
            <person name="Mondo S."/>
            <person name="Nolan M."/>
            <person name="Ohm R."/>
            <person name="Pangilinan J."/>
            <person name="Park H.-J."/>
            <person name="Ramirez L."/>
            <person name="Alfaro M."/>
            <person name="Sun H."/>
            <person name="Tritt A."/>
            <person name="Yoshinaga Y."/>
            <person name="Zwiers L.-H."/>
            <person name="Turgeon B."/>
            <person name="Goodwin S."/>
            <person name="Spatafora J."/>
            <person name="Crous P."/>
            <person name="Grigoriev I."/>
        </authorList>
    </citation>
    <scope>NUCLEOTIDE SEQUENCE</scope>
    <source>
        <strain evidence="13">ATCC 16933</strain>
    </source>
</reference>
<feature type="compositionally biased region" description="Low complexity" evidence="10">
    <location>
        <begin position="513"/>
        <end position="557"/>
    </location>
</feature>
<name>A0A6A6NWJ2_9PEZI</name>
<dbReference type="InterPro" id="IPR048540">
    <property type="entry name" value="Rrn7_cyclin_N"/>
</dbReference>
<dbReference type="Pfam" id="PF20644">
    <property type="entry name" value="Rrn7_cyclin_N"/>
    <property type="match status" value="1"/>
</dbReference>
<dbReference type="PANTHER" id="PTHR31576">
    <property type="entry name" value="TATA BOX-BINDING PROTEIN-ASSOCIATED FACTOR RNA POLYMERASE I SUBUNIT B"/>
    <property type="match status" value="1"/>
</dbReference>
<feature type="compositionally biased region" description="Low complexity" evidence="10">
    <location>
        <begin position="126"/>
        <end position="159"/>
    </location>
</feature>
<keyword evidence="6" id="KW-0805">Transcription regulation</keyword>
<feature type="region of interest" description="Disordered" evidence="10">
    <location>
        <begin position="121"/>
        <end position="159"/>
    </location>
</feature>
<evidence type="ECO:0000256" key="3">
    <source>
        <dbReference type="ARBA" id="ARBA00022723"/>
    </source>
</evidence>
<evidence type="ECO:0000259" key="11">
    <source>
        <dbReference type="Pfam" id="PF20644"/>
    </source>
</evidence>
<organism evidence="13 14">
    <name type="scientific">Lineolata rhizophorae</name>
    <dbReference type="NCBI Taxonomy" id="578093"/>
    <lineage>
        <taxon>Eukaryota</taxon>
        <taxon>Fungi</taxon>
        <taxon>Dikarya</taxon>
        <taxon>Ascomycota</taxon>
        <taxon>Pezizomycotina</taxon>
        <taxon>Dothideomycetes</taxon>
        <taxon>Dothideomycetes incertae sedis</taxon>
        <taxon>Lineolatales</taxon>
        <taxon>Lineolataceae</taxon>
        <taxon>Lineolata</taxon>
    </lineage>
</organism>
<gene>
    <name evidence="13" type="ORF">BDY21DRAFT_364845</name>
</gene>
<feature type="region of interest" description="Disordered" evidence="10">
    <location>
        <begin position="298"/>
        <end position="365"/>
    </location>
</feature>
<keyword evidence="3" id="KW-0479">Metal-binding</keyword>
<dbReference type="InterPro" id="IPR033599">
    <property type="entry name" value="TAF1B/Rrn7"/>
</dbReference>
<keyword evidence="14" id="KW-1185">Reference proteome</keyword>
<keyword evidence="8" id="KW-0804">Transcription</keyword>
<feature type="domain" description="Rrn7/TAF1B C-terminal cyclin" evidence="12">
    <location>
        <begin position="365"/>
        <end position="466"/>
    </location>
</feature>
<dbReference type="GO" id="GO:0070860">
    <property type="term" value="C:RNA polymerase I core factor complex"/>
    <property type="evidence" value="ECO:0007669"/>
    <property type="project" value="InterPro"/>
</dbReference>
<keyword evidence="9" id="KW-0539">Nucleus</keyword>
<feature type="region of interest" description="Disordered" evidence="10">
    <location>
        <begin position="38"/>
        <end position="58"/>
    </location>
</feature>
<evidence type="ECO:0000256" key="8">
    <source>
        <dbReference type="ARBA" id="ARBA00023163"/>
    </source>
</evidence>
<keyword evidence="7" id="KW-0238">DNA-binding</keyword>
<comment type="subcellular location">
    <subcellularLocation>
        <location evidence="1">Nucleus</location>
        <location evidence="1">Nucleolus</location>
    </subcellularLocation>
</comment>
<evidence type="ECO:0000313" key="13">
    <source>
        <dbReference type="EMBL" id="KAF2456106.1"/>
    </source>
</evidence>
<protein>
    <recommendedName>
        <fullName evidence="15">RRN7-type domain-containing protein</fullName>
    </recommendedName>
</protein>
<evidence type="ECO:0000313" key="14">
    <source>
        <dbReference type="Proteomes" id="UP000799766"/>
    </source>
</evidence>
<evidence type="ECO:0000256" key="7">
    <source>
        <dbReference type="ARBA" id="ARBA00023125"/>
    </source>
</evidence>
<feature type="region of interest" description="Disordered" evidence="10">
    <location>
        <begin position="494"/>
        <end position="557"/>
    </location>
</feature>
<evidence type="ECO:0000256" key="2">
    <source>
        <dbReference type="ARBA" id="ARBA00006899"/>
    </source>
</evidence>
<feature type="domain" description="Rrn7/TAF1B N-terminal cyclin" evidence="11">
    <location>
        <begin position="81"/>
        <end position="204"/>
    </location>
</feature>
<feature type="compositionally biased region" description="Basic and acidic residues" evidence="10">
    <location>
        <begin position="322"/>
        <end position="334"/>
    </location>
</feature>
<dbReference type="Proteomes" id="UP000799766">
    <property type="component" value="Unassembled WGS sequence"/>
</dbReference>